<sequence>MSQGPSSACGRPPRACVSMPRIANYAGHSSAKQHLRDIHVIFDGIESSHLFKLPPFKALTADKAALVEIVKRLLVDIKNGTSSMIVIGDTQLRWNSASADWISFRNALEEATTNIGVIIGLDMRFDATRRRPLIDRDSHFDKKGKENNPALGKTYSDDDLLRFITQIYPVLMTRGIRGMYVYACDIGLREYLKGLIPFHS</sequence>
<proteinExistence type="predicted"/>
<accession>A0ACD3ZI00</accession>
<gene>
    <name evidence="1" type="ORF">LCI18_011797</name>
</gene>
<evidence type="ECO:0000313" key="1">
    <source>
        <dbReference type="EMBL" id="UPL00863.1"/>
    </source>
</evidence>
<reference evidence="1" key="1">
    <citation type="submission" date="2021-11" db="EMBL/GenBank/DDBJ databases">
        <title>Fusarium solani-melongenae Genome sequencing and assembly.</title>
        <authorList>
            <person name="Xie S."/>
            <person name="Huang L."/>
            <person name="Zhang X."/>
        </authorList>
    </citation>
    <scope>NUCLEOTIDE SEQUENCE</scope>
    <source>
        <strain evidence="1">CRI 24-3</strain>
    </source>
</reference>
<dbReference type="EMBL" id="CP090038">
    <property type="protein sequence ID" value="UPL00863.1"/>
    <property type="molecule type" value="Genomic_DNA"/>
</dbReference>
<dbReference type="Proteomes" id="UP000830768">
    <property type="component" value="Chromosome 10"/>
</dbReference>
<evidence type="ECO:0000313" key="2">
    <source>
        <dbReference type="Proteomes" id="UP000830768"/>
    </source>
</evidence>
<organism evidence="1 2">
    <name type="scientific">Fusarium solani subsp. cucurbitae</name>
    <name type="common">Neocosmosporum cucurbitae</name>
    <dbReference type="NCBI Taxonomy" id="2747967"/>
    <lineage>
        <taxon>Eukaryota</taxon>
        <taxon>Fungi</taxon>
        <taxon>Dikarya</taxon>
        <taxon>Ascomycota</taxon>
        <taxon>Pezizomycotina</taxon>
        <taxon>Sordariomycetes</taxon>
        <taxon>Hypocreomycetidae</taxon>
        <taxon>Hypocreales</taxon>
        <taxon>Nectriaceae</taxon>
        <taxon>Fusarium</taxon>
        <taxon>Fusarium solani species complex</taxon>
    </lineage>
</organism>
<protein>
    <submittedName>
        <fullName evidence="1">Uncharacterized protein</fullName>
    </submittedName>
</protein>
<keyword evidence="2" id="KW-1185">Reference proteome</keyword>
<name>A0ACD3ZI00_FUSSC</name>